<evidence type="ECO:0000313" key="4">
    <source>
        <dbReference type="Proteomes" id="UP000305848"/>
    </source>
</evidence>
<comment type="caution">
    <text evidence="3">The sequence shown here is derived from an EMBL/GenBank/DDBJ whole genome shotgun (WGS) entry which is preliminary data.</text>
</comment>
<reference evidence="3 4" key="1">
    <citation type="submission" date="2019-05" db="EMBL/GenBank/DDBJ databases">
        <title>Panacibacter sp. strain 17mud1-8 Genome sequencing and assembly.</title>
        <authorList>
            <person name="Chhetri G."/>
        </authorList>
    </citation>
    <scope>NUCLEOTIDE SEQUENCE [LARGE SCALE GENOMIC DNA]</scope>
    <source>
        <strain evidence="3 4">17mud1-8</strain>
    </source>
</reference>
<feature type="transmembrane region" description="Helical" evidence="1">
    <location>
        <begin position="21"/>
        <end position="38"/>
    </location>
</feature>
<protein>
    <recommendedName>
        <fullName evidence="2">Neutral/alkaline non-lysosomal ceramidase N-terminal domain-containing protein</fullName>
    </recommendedName>
</protein>
<dbReference type="RefSeq" id="WP_137261665.1">
    <property type="nucleotide sequence ID" value="NZ_SZQL01000007.1"/>
</dbReference>
<evidence type="ECO:0000313" key="3">
    <source>
        <dbReference type="EMBL" id="TKK68477.1"/>
    </source>
</evidence>
<evidence type="ECO:0000259" key="2">
    <source>
        <dbReference type="Pfam" id="PF04734"/>
    </source>
</evidence>
<accession>A0A4U3L4J6</accession>
<dbReference type="SUPFAM" id="SSF49785">
    <property type="entry name" value="Galactose-binding domain-like"/>
    <property type="match status" value="1"/>
</dbReference>
<organism evidence="3 4">
    <name type="scientific">Ilyomonas limi</name>
    <dbReference type="NCBI Taxonomy" id="2575867"/>
    <lineage>
        <taxon>Bacteria</taxon>
        <taxon>Pseudomonadati</taxon>
        <taxon>Bacteroidota</taxon>
        <taxon>Chitinophagia</taxon>
        <taxon>Chitinophagales</taxon>
        <taxon>Chitinophagaceae</taxon>
        <taxon>Ilyomonas</taxon>
    </lineage>
</organism>
<dbReference type="InterPro" id="IPR031329">
    <property type="entry name" value="NEUT/ALK_ceramidase_N"/>
</dbReference>
<keyword evidence="1" id="KW-0812">Transmembrane</keyword>
<keyword evidence="1" id="KW-0472">Membrane</keyword>
<dbReference type="AlphaFoldDB" id="A0A4U3L4J6"/>
<gene>
    <name evidence="3" type="ORF">FC093_10125</name>
</gene>
<dbReference type="OrthoDB" id="2579961at2"/>
<dbReference type="EMBL" id="SZQL01000007">
    <property type="protein sequence ID" value="TKK68477.1"/>
    <property type="molecule type" value="Genomic_DNA"/>
</dbReference>
<dbReference type="Gene3D" id="2.60.120.260">
    <property type="entry name" value="Galactose-binding domain-like"/>
    <property type="match status" value="1"/>
</dbReference>
<sequence>MKPYSKLLITGTIKNIAETRHCFFILIAVLLFNTISFSQNTITAGKTIDVGVARIDITPETPIRLAGYGNRTKSESEGVIHRLEAKALAFGSDAQHPSIFMTVDLVGIPGHIREELATQLSRETGIDPAQFVICASHTHGGPEVGNLLNILQYRGDTFSDSLLPLDQLIHISRYIEVLSQKLKAVALAALKDRKRALVDWGQGQAGFATNRRTEGGPVDPSLPLLRVTDPDGKLRAVLVNYACHGTTLEGSVNQIHGDWISEAKLIIEKNHPGAIAMIAVGCGGDANPQPRGEMSHVKLHGQEIADMVDKLLTAQLQPLTVPPAGRMKWIKLPFAHIPSQQELIEQTADKSVKGYYARLALDRIARGQAIPASLSYPVQVWTFGNELAMINLAGEVVVDYSIRLKNDFGAENTWINAYANDVPCYIASKRVIREGGYEAEESMYFYDKPSPLAESVEDSVVNAVHDLMPEPFNIKRATANHPALIQPEPDGSLYLTASRAKATGPNIQYMPEWKAFGWFNTEDAVEWNVQVGKKGRYDVYLDWSVSDAEAGKSFVFEAGGKKLKGKVSKTGSWFTYRKEKVGTIQLAAGLQKMVFKSNSTSEKGAMLDLRQVIIVPVK</sequence>
<dbReference type="InterPro" id="IPR008979">
    <property type="entry name" value="Galactose-bd-like_sf"/>
</dbReference>
<proteinExistence type="predicted"/>
<keyword evidence="1" id="KW-1133">Transmembrane helix</keyword>
<evidence type="ECO:0000256" key="1">
    <source>
        <dbReference type="SAM" id="Phobius"/>
    </source>
</evidence>
<keyword evidence="4" id="KW-1185">Reference proteome</keyword>
<dbReference type="Proteomes" id="UP000305848">
    <property type="component" value="Unassembled WGS sequence"/>
</dbReference>
<dbReference type="Pfam" id="PF04734">
    <property type="entry name" value="Ceramidase_alk"/>
    <property type="match status" value="1"/>
</dbReference>
<name>A0A4U3L4J6_9BACT</name>
<feature type="domain" description="Neutral/alkaline non-lysosomal ceramidase N-terminal" evidence="2">
    <location>
        <begin position="50"/>
        <end position="273"/>
    </location>
</feature>